<evidence type="ECO:0008006" key="3">
    <source>
        <dbReference type="Google" id="ProtNLM"/>
    </source>
</evidence>
<evidence type="ECO:0000313" key="1">
    <source>
        <dbReference type="EMBL" id="AGA89926.1"/>
    </source>
</evidence>
<protein>
    <recommendedName>
        <fullName evidence="3">DUF429 domain-containing protein</fullName>
    </recommendedName>
</protein>
<organism evidence="1 2">
    <name type="scientific">Thioflavicoccus mobilis 8321</name>
    <dbReference type="NCBI Taxonomy" id="765912"/>
    <lineage>
        <taxon>Bacteria</taxon>
        <taxon>Pseudomonadati</taxon>
        <taxon>Pseudomonadota</taxon>
        <taxon>Gammaproteobacteria</taxon>
        <taxon>Chromatiales</taxon>
        <taxon>Chromatiaceae</taxon>
        <taxon>Thioflavicoccus</taxon>
    </lineage>
</organism>
<evidence type="ECO:0000313" key="2">
    <source>
        <dbReference type="Proteomes" id="UP000010816"/>
    </source>
</evidence>
<name>L0GVB8_9GAMM</name>
<dbReference type="PATRIC" id="fig|765912.4.peg.1086"/>
<sequence>MDNDTEPAFTRYIGIDYSGAETPDSSLKGLRVYSADREDLPVEVPPPPSPRKYWTRRGLAEWLAERLAEDVATLVGIDHAFSFPLRYFEVYHLPPDWPAFLEDFQRHWPTDGEHTYVDFIRDGLRGQGPARTGETRWRRLTEERTGSAKSVFHFDVPGSVAKSTHAGLPWLLYLRRRLGGQIHFWPFDGWRMPPGRSALAEVYPALWKHAFPREGRTPDQHDAYAVAAWLRQADLDGRLPTFLAPALGPQEQAIAGVEGWILGVE</sequence>
<dbReference type="EMBL" id="CP003051">
    <property type="protein sequence ID" value="AGA89926.1"/>
    <property type="molecule type" value="Genomic_DNA"/>
</dbReference>
<dbReference type="Proteomes" id="UP000010816">
    <property type="component" value="Chromosome"/>
</dbReference>
<dbReference type="eggNOG" id="ENOG502Z8PI">
    <property type="taxonomic scope" value="Bacteria"/>
</dbReference>
<dbReference type="HOGENOM" id="CLU_1057302_0_0_6"/>
<keyword evidence="2" id="KW-1185">Reference proteome</keyword>
<reference evidence="1 2" key="1">
    <citation type="submission" date="2011-09" db="EMBL/GenBank/DDBJ databases">
        <title>Complete sequence of chromosome of Thioflavicoccus mobilis 8321.</title>
        <authorList>
            <consortium name="US DOE Joint Genome Institute"/>
            <person name="Lucas S."/>
            <person name="Han J."/>
            <person name="Lapidus A."/>
            <person name="Cheng J.-F."/>
            <person name="Goodwin L."/>
            <person name="Pitluck S."/>
            <person name="Peters L."/>
            <person name="Ovchinnikova G."/>
            <person name="Lu M."/>
            <person name="Detter J.C."/>
            <person name="Han C."/>
            <person name="Tapia R."/>
            <person name="Land M."/>
            <person name="Hauser L."/>
            <person name="Kyrpides N."/>
            <person name="Ivanova N."/>
            <person name="Pagani I."/>
            <person name="Vogl K."/>
            <person name="Liu Z."/>
            <person name="Imhoff J."/>
            <person name="Thiel V."/>
            <person name="Frigaard N.-U."/>
            <person name="Bryant D."/>
            <person name="Woyke T."/>
        </authorList>
    </citation>
    <scope>NUCLEOTIDE SEQUENCE [LARGE SCALE GENOMIC DNA]</scope>
    <source>
        <strain evidence="1 2">8321</strain>
    </source>
</reference>
<dbReference type="OrthoDB" id="7388866at2"/>
<dbReference type="AlphaFoldDB" id="L0GVB8"/>
<accession>L0GVB8</accession>
<dbReference type="KEGG" id="tmb:Thimo_1124"/>
<gene>
    <name evidence="1" type="ORF">Thimo_1124</name>
</gene>
<dbReference type="STRING" id="765912.Thimo_1124"/>
<dbReference type="RefSeq" id="WP_015280070.1">
    <property type="nucleotide sequence ID" value="NC_019940.1"/>
</dbReference>
<proteinExistence type="predicted"/>